<dbReference type="PROSITE" id="PS51186">
    <property type="entry name" value="GNAT"/>
    <property type="match status" value="1"/>
</dbReference>
<dbReference type="RefSeq" id="WP_376871882.1">
    <property type="nucleotide sequence ID" value="NZ_JBHUHP010000002.1"/>
</dbReference>
<dbReference type="InterPro" id="IPR016181">
    <property type="entry name" value="Acyl_CoA_acyltransferase"/>
</dbReference>
<dbReference type="GO" id="GO:0016746">
    <property type="term" value="F:acyltransferase activity"/>
    <property type="evidence" value="ECO:0007669"/>
    <property type="project" value="UniProtKB-KW"/>
</dbReference>
<sequence>MRDATAPIGDRSLRLLPLDADNRWARYTRERIAVEAAFGLDEPGARELVAQARARTRRLGLRMWLATDVGERVVGGIGGFFLPAPHAAVARLQEVDVFPEYRGAGLGDALLEAARRRLAHDGARSLVVAADEDDWPLGWYRRRGFLPVLRVAATDADGPPA</sequence>
<comment type="caution">
    <text evidence="2">The sequence shown here is derived from an EMBL/GenBank/DDBJ whole genome shotgun (WGS) entry which is preliminary data.</text>
</comment>
<keyword evidence="2" id="KW-0808">Transferase</keyword>
<accession>A0ABW4X7X7</accession>
<protein>
    <submittedName>
        <fullName evidence="2">GNAT family N-acetyltransferase</fullName>
        <ecNumber evidence="2">2.3.1.-</ecNumber>
    </submittedName>
</protein>
<dbReference type="Proteomes" id="UP001597402">
    <property type="component" value="Unassembled WGS sequence"/>
</dbReference>
<dbReference type="Gene3D" id="3.40.630.30">
    <property type="match status" value="1"/>
</dbReference>
<dbReference type="SUPFAM" id="SSF55729">
    <property type="entry name" value="Acyl-CoA N-acyltransferases (Nat)"/>
    <property type="match status" value="1"/>
</dbReference>
<dbReference type="InterPro" id="IPR000182">
    <property type="entry name" value="GNAT_dom"/>
</dbReference>
<evidence type="ECO:0000259" key="1">
    <source>
        <dbReference type="PROSITE" id="PS51186"/>
    </source>
</evidence>
<dbReference type="Pfam" id="PF00583">
    <property type="entry name" value="Acetyltransf_1"/>
    <property type="match status" value="1"/>
</dbReference>
<dbReference type="EMBL" id="JBHUHP010000002">
    <property type="protein sequence ID" value="MFD2090664.1"/>
    <property type="molecule type" value="Genomic_DNA"/>
</dbReference>
<gene>
    <name evidence="2" type="ORF">ACFSHS_03675</name>
</gene>
<dbReference type="EC" id="2.3.1.-" evidence="2"/>
<dbReference type="CDD" id="cd04301">
    <property type="entry name" value="NAT_SF"/>
    <property type="match status" value="1"/>
</dbReference>
<evidence type="ECO:0000313" key="3">
    <source>
        <dbReference type="Proteomes" id="UP001597402"/>
    </source>
</evidence>
<keyword evidence="3" id="KW-1185">Reference proteome</keyword>
<keyword evidence="2" id="KW-0012">Acyltransferase</keyword>
<name>A0ABW4X7X7_9ACTN</name>
<feature type="domain" description="N-acetyltransferase" evidence="1">
    <location>
        <begin position="13"/>
        <end position="161"/>
    </location>
</feature>
<organism evidence="2 3">
    <name type="scientific">Blastococcus deserti</name>
    <dbReference type="NCBI Taxonomy" id="2259033"/>
    <lineage>
        <taxon>Bacteria</taxon>
        <taxon>Bacillati</taxon>
        <taxon>Actinomycetota</taxon>
        <taxon>Actinomycetes</taxon>
        <taxon>Geodermatophilales</taxon>
        <taxon>Geodermatophilaceae</taxon>
        <taxon>Blastococcus</taxon>
    </lineage>
</organism>
<evidence type="ECO:0000313" key="2">
    <source>
        <dbReference type="EMBL" id="MFD2090664.1"/>
    </source>
</evidence>
<proteinExistence type="predicted"/>
<reference evidence="3" key="1">
    <citation type="journal article" date="2019" name="Int. J. Syst. Evol. Microbiol.">
        <title>The Global Catalogue of Microorganisms (GCM) 10K type strain sequencing project: providing services to taxonomists for standard genome sequencing and annotation.</title>
        <authorList>
            <consortium name="The Broad Institute Genomics Platform"/>
            <consortium name="The Broad Institute Genome Sequencing Center for Infectious Disease"/>
            <person name="Wu L."/>
            <person name="Ma J."/>
        </authorList>
    </citation>
    <scope>NUCLEOTIDE SEQUENCE [LARGE SCALE GENOMIC DNA]</scope>
    <source>
        <strain evidence="3">JCM 3338</strain>
    </source>
</reference>